<dbReference type="EMBL" id="CP094348">
    <property type="protein sequence ID" value="UOB20279.1"/>
    <property type="molecule type" value="Genomic_DNA"/>
</dbReference>
<keyword evidence="1" id="KW-0812">Transmembrane</keyword>
<reference evidence="2" key="2">
    <citation type="submission" date="2022-04" db="EMBL/GenBank/DDBJ databases">
        <title>Antimicrobial genetic elements in methicillin-resistant Macrococcus armenti.</title>
        <authorList>
            <person name="Keller J.E."/>
            <person name="Schwendener S."/>
            <person name="Pantucek R."/>
            <person name="Perreten V."/>
        </authorList>
    </citation>
    <scope>NUCLEOTIDE SEQUENCE</scope>
    <source>
        <strain evidence="2">CCM 2609</strain>
    </source>
</reference>
<proteinExistence type="predicted"/>
<dbReference type="RefSeq" id="WP_243365660.1">
    <property type="nucleotide sequence ID" value="NZ_CP094348.1"/>
</dbReference>
<keyword evidence="1" id="KW-0472">Membrane</keyword>
<keyword evidence="1" id="KW-1133">Transmembrane helix</keyword>
<evidence type="ECO:0000256" key="1">
    <source>
        <dbReference type="SAM" id="Phobius"/>
    </source>
</evidence>
<organism evidence="2 3">
    <name type="scientific">Macrococcus armenti</name>
    <dbReference type="NCBI Taxonomy" id="2875764"/>
    <lineage>
        <taxon>Bacteria</taxon>
        <taxon>Bacillati</taxon>
        <taxon>Bacillota</taxon>
        <taxon>Bacilli</taxon>
        <taxon>Bacillales</taxon>
        <taxon>Staphylococcaceae</taxon>
        <taxon>Macrococcus</taxon>
    </lineage>
</organism>
<keyword evidence="3" id="KW-1185">Reference proteome</keyword>
<evidence type="ECO:0000313" key="2">
    <source>
        <dbReference type="EMBL" id="UOB20279.1"/>
    </source>
</evidence>
<protein>
    <submittedName>
        <fullName evidence="2">Uncharacterized protein</fullName>
    </submittedName>
</protein>
<name>A0ABY3ZWC8_9STAP</name>
<dbReference type="Proteomes" id="UP000830343">
    <property type="component" value="Chromosome"/>
</dbReference>
<feature type="transmembrane region" description="Helical" evidence="1">
    <location>
        <begin position="24"/>
        <end position="44"/>
    </location>
</feature>
<reference evidence="2" key="1">
    <citation type="submission" date="2022-03" db="EMBL/GenBank/DDBJ databases">
        <authorList>
            <person name="Vrbovska V."/>
            <person name="Kovarovic V."/>
            <person name="Botka T."/>
            <person name="Pantucek R."/>
        </authorList>
    </citation>
    <scope>NUCLEOTIDE SEQUENCE</scope>
    <source>
        <strain evidence="2">CCM 2609</strain>
    </source>
</reference>
<sequence>MENVYNNNTSYKFELTSKQKKAGFTYLVLHSLFFLNIAVDALYIHF</sequence>
<evidence type="ECO:0000313" key="3">
    <source>
        <dbReference type="Proteomes" id="UP000830343"/>
    </source>
</evidence>
<gene>
    <name evidence="2" type="ORF">MRZ06_09830</name>
</gene>
<accession>A0ABY3ZWC8</accession>